<comment type="caution">
    <text evidence="6">Lacks conserved residue(s) required for the propagation of feature annotation.</text>
</comment>
<dbReference type="Pfam" id="PF01599">
    <property type="entry name" value="Ribosomal_S27"/>
    <property type="match status" value="1"/>
</dbReference>
<dbReference type="GO" id="GO:0006412">
    <property type="term" value="P:translation"/>
    <property type="evidence" value="ECO:0007669"/>
    <property type="project" value="UniProtKB-UniRule"/>
</dbReference>
<gene>
    <name evidence="6" type="primary">rps27ae</name>
    <name evidence="8" type="ORF">J9259_02595</name>
    <name evidence="9" type="ORF">KIY12_00610</name>
</gene>
<keyword evidence="2 6" id="KW-0863">Zinc-finger</keyword>
<proteinExistence type="inferred from homology"/>
<reference evidence="9" key="1">
    <citation type="submission" date="2021-05" db="EMBL/GenBank/DDBJ databases">
        <title>Genomic insights into ecological role and evolution of a novel Thermoplasmata order Candidatus Sysuiplasmatales.</title>
        <authorList>
            <person name="Yuan Y."/>
        </authorList>
    </citation>
    <scope>NUCLEOTIDE SEQUENCE</scope>
    <source>
        <strain evidence="9">TUT19-bin139</strain>
        <strain evidence="8">YP2-bin.285</strain>
    </source>
</reference>
<evidence type="ECO:0000256" key="4">
    <source>
        <dbReference type="ARBA" id="ARBA00022980"/>
    </source>
</evidence>
<comment type="cofactor">
    <cofactor evidence="6">
        <name>Zn(2+)</name>
        <dbReference type="ChEBI" id="CHEBI:29105"/>
    </cofactor>
    <text evidence="6">Binds 1 zinc ion per subunit.</text>
</comment>
<dbReference type="SUPFAM" id="SSF57829">
    <property type="entry name" value="Zn-binding ribosomal proteins"/>
    <property type="match status" value="1"/>
</dbReference>
<feature type="binding site" evidence="6">
    <location>
        <position position="30"/>
    </location>
    <ligand>
        <name>Zn(2+)</name>
        <dbReference type="ChEBI" id="CHEBI:29105"/>
    </ligand>
</feature>
<dbReference type="EMBL" id="JAGVSJ010000004">
    <property type="protein sequence ID" value="MBX8631399.1"/>
    <property type="molecule type" value="Genomic_DNA"/>
</dbReference>
<evidence type="ECO:0000313" key="9">
    <source>
        <dbReference type="EMBL" id="MBX8643224.1"/>
    </source>
</evidence>
<evidence type="ECO:0000259" key="7">
    <source>
        <dbReference type="SMART" id="SM01402"/>
    </source>
</evidence>
<evidence type="ECO:0000313" key="8">
    <source>
        <dbReference type="EMBL" id="MBX8631399.1"/>
    </source>
</evidence>
<organism evidence="9 10">
    <name type="scientific">Candidatus Sysuiplasma superficiale</name>
    <dbReference type="NCBI Taxonomy" id="2823368"/>
    <lineage>
        <taxon>Archaea</taxon>
        <taxon>Methanobacteriati</taxon>
        <taxon>Thermoplasmatota</taxon>
        <taxon>Thermoplasmata</taxon>
        <taxon>Candidatus Sysuiplasmatales</taxon>
        <taxon>Candidatus Sysuiplasmataceae</taxon>
        <taxon>Candidatus Sysuiplasma</taxon>
    </lineage>
</organism>
<feature type="binding site" evidence="6">
    <location>
        <position position="27"/>
    </location>
    <ligand>
        <name>Zn(2+)</name>
        <dbReference type="ChEBI" id="CHEBI:29105"/>
    </ligand>
</feature>
<evidence type="ECO:0000256" key="3">
    <source>
        <dbReference type="ARBA" id="ARBA00022833"/>
    </source>
</evidence>
<dbReference type="EMBL" id="JAHEAC010000002">
    <property type="protein sequence ID" value="MBX8643224.1"/>
    <property type="molecule type" value="Genomic_DNA"/>
</dbReference>
<dbReference type="NCBIfam" id="NF001669">
    <property type="entry name" value="PRK00432.1"/>
    <property type="match status" value="1"/>
</dbReference>
<comment type="similarity">
    <text evidence="6">Belongs to the eukaryotic ribosomal protein eS31 family.</text>
</comment>
<evidence type="ECO:0000256" key="1">
    <source>
        <dbReference type="ARBA" id="ARBA00022723"/>
    </source>
</evidence>
<dbReference type="Proteomes" id="UP000716004">
    <property type="component" value="Unassembled WGS sequence"/>
</dbReference>
<evidence type="ECO:0000313" key="10">
    <source>
        <dbReference type="Proteomes" id="UP000750197"/>
    </source>
</evidence>
<dbReference type="AlphaFoldDB" id="A0A8J8CC27"/>
<dbReference type="InterPro" id="IPR022845">
    <property type="entry name" value="Ribosomal_eS31_arc"/>
</dbReference>
<dbReference type="InterPro" id="IPR011332">
    <property type="entry name" value="Ribosomal_zn-bd"/>
</dbReference>
<dbReference type="Gene3D" id="6.20.50.180">
    <property type="match status" value="1"/>
</dbReference>
<feature type="domain" description="Small ribosomal subunit protein eS31" evidence="7">
    <location>
        <begin position="9"/>
        <end position="51"/>
    </location>
</feature>
<keyword evidence="4 6" id="KW-0689">Ribosomal protein</keyword>
<name>A0A8J8CC27_9ARCH</name>
<comment type="subunit">
    <text evidence="6">Part of the 30S ribosomal subunit.</text>
</comment>
<keyword evidence="5 6" id="KW-0687">Ribonucleoprotein</keyword>
<evidence type="ECO:0000256" key="2">
    <source>
        <dbReference type="ARBA" id="ARBA00022771"/>
    </source>
</evidence>
<dbReference type="SMART" id="SM01402">
    <property type="entry name" value="Ribosomal_S27"/>
    <property type="match status" value="1"/>
</dbReference>
<dbReference type="GO" id="GO:1990904">
    <property type="term" value="C:ribonucleoprotein complex"/>
    <property type="evidence" value="ECO:0007669"/>
    <property type="project" value="UniProtKB-KW"/>
</dbReference>
<accession>A0A8J8CC27</accession>
<comment type="caution">
    <text evidence="9">The sequence shown here is derived from an EMBL/GenBank/DDBJ whole genome shotgun (WGS) entry which is preliminary data.</text>
</comment>
<dbReference type="Proteomes" id="UP000750197">
    <property type="component" value="Unassembled WGS sequence"/>
</dbReference>
<dbReference type="GO" id="GO:0008270">
    <property type="term" value="F:zinc ion binding"/>
    <property type="evidence" value="ECO:0007669"/>
    <property type="project" value="UniProtKB-UniRule"/>
</dbReference>
<dbReference type="InterPro" id="IPR002906">
    <property type="entry name" value="Ribosomal_eS31"/>
</dbReference>
<protein>
    <recommendedName>
        <fullName evidence="6">Small ribosomal subunit protein eS31</fullName>
    </recommendedName>
</protein>
<evidence type="ECO:0000256" key="6">
    <source>
        <dbReference type="HAMAP-Rule" id="MF_00777"/>
    </source>
</evidence>
<feature type="binding site" evidence="6">
    <location>
        <position position="48"/>
    </location>
    <ligand>
        <name>Zn(2+)</name>
        <dbReference type="ChEBI" id="CHEBI:29105"/>
    </ligand>
</feature>
<keyword evidence="1 6" id="KW-0479">Metal-binding</keyword>
<dbReference type="GO" id="GO:0003735">
    <property type="term" value="F:structural constituent of ribosome"/>
    <property type="evidence" value="ECO:0007669"/>
    <property type="project" value="InterPro"/>
</dbReference>
<evidence type="ECO:0000256" key="5">
    <source>
        <dbReference type="ARBA" id="ARBA00023274"/>
    </source>
</evidence>
<feature type="binding site" evidence="6">
    <location>
        <position position="45"/>
    </location>
    <ligand>
        <name>Zn(2+)</name>
        <dbReference type="ChEBI" id="CHEBI:29105"/>
    </ligand>
</feature>
<dbReference type="HAMAP" id="MF_00777">
    <property type="entry name" value="Ribosomal_eS31"/>
    <property type="match status" value="1"/>
</dbReference>
<dbReference type="GO" id="GO:0005840">
    <property type="term" value="C:ribosome"/>
    <property type="evidence" value="ECO:0007669"/>
    <property type="project" value="UniProtKB-KW"/>
</dbReference>
<keyword evidence="3 6" id="KW-0862">Zinc</keyword>
<sequence>MYLAKTKSGNNLYEVRDGKLVRTRRSCPKCGPGVFLARHKDRLSCGKCGYAEFEKK</sequence>